<keyword evidence="2" id="KW-0812">Transmembrane</keyword>
<comment type="caution">
    <text evidence="3">The sequence shown here is derived from an EMBL/GenBank/DDBJ whole genome shotgun (WGS) entry which is preliminary data.</text>
</comment>
<keyword evidence="1" id="KW-0175">Coiled coil</keyword>
<keyword evidence="4" id="KW-1185">Reference proteome</keyword>
<evidence type="ECO:0000256" key="2">
    <source>
        <dbReference type="SAM" id="Phobius"/>
    </source>
</evidence>
<evidence type="ECO:0000313" key="3">
    <source>
        <dbReference type="EMBL" id="MBP1933555.1"/>
    </source>
</evidence>
<organism evidence="3 4">
    <name type="scientific">Ammoniphilus resinae</name>
    <dbReference type="NCBI Taxonomy" id="861532"/>
    <lineage>
        <taxon>Bacteria</taxon>
        <taxon>Bacillati</taxon>
        <taxon>Bacillota</taxon>
        <taxon>Bacilli</taxon>
        <taxon>Bacillales</taxon>
        <taxon>Paenibacillaceae</taxon>
        <taxon>Aneurinibacillus group</taxon>
        <taxon>Ammoniphilus</taxon>
    </lineage>
</organism>
<evidence type="ECO:0000313" key="4">
    <source>
        <dbReference type="Proteomes" id="UP001519343"/>
    </source>
</evidence>
<dbReference type="Proteomes" id="UP001519343">
    <property type="component" value="Unassembled WGS sequence"/>
</dbReference>
<dbReference type="Pfam" id="PF11382">
    <property type="entry name" value="MctB"/>
    <property type="match status" value="1"/>
</dbReference>
<gene>
    <name evidence="3" type="ORF">J2Z37_003568</name>
</gene>
<dbReference type="EMBL" id="JAGGKT010000011">
    <property type="protein sequence ID" value="MBP1933555.1"/>
    <property type="molecule type" value="Genomic_DNA"/>
</dbReference>
<sequence length="182" mass="20887">MITLRYHFLTITAIFLSLGLGIILGGSIGQHWIYEKQQALIVGLEKKYDKALQSNEELKNQLHELTMRIDETNREFSTFVSNDYLPDLQGQQIGIWKQEGMDAKQLIDLFTSVGMEIVEMDQLRAENSVTYPVVFIGDQIPEWATLLPKDAQIHITGYQTPTKQWELLRNIQKLYKSSAGQL</sequence>
<name>A0ABS4GTF6_9BACL</name>
<protein>
    <recommendedName>
        <fullName evidence="5">Copper transporter</fullName>
    </recommendedName>
</protein>
<feature type="coiled-coil region" evidence="1">
    <location>
        <begin position="41"/>
        <end position="75"/>
    </location>
</feature>
<evidence type="ECO:0008006" key="5">
    <source>
        <dbReference type="Google" id="ProtNLM"/>
    </source>
</evidence>
<feature type="transmembrane region" description="Helical" evidence="2">
    <location>
        <begin position="6"/>
        <end position="28"/>
    </location>
</feature>
<evidence type="ECO:0000256" key="1">
    <source>
        <dbReference type="SAM" id="Coils"/>
    </source>
</evidence>
<keyword evidence="2" id="KW-1133">Transmembrane helix</keyword>
<reference evidence="3 4" key="1">
    <citation type="submission" date="2021-03" db="EMBL/GenBank/DDBJ databases">
        <title>Genomic Encyclopedia of Type Strains, Phase IV (KMG-IV): sequencing the most valuable type-strain genomes for metagenomic binning, comparative biology and taxonomic classification.</title>
        <authorList>
            <person name="Goeker M."/>
        </authorList>
    </citation>
    <scope>NUCLEOTIDE SEQUENCE [LARGE SCALE GENOMIC DNA]</scope>
    <source>
        <strain evidence="3 4">DSM 24738</strain>
    </source>
</reference>
<accession>A0ABS4GTF6</accession>
<dbReference type="InterPro" id="IPR021522">
    <property type="entry name" value="MctB"/>
</dbReference>
<proteinExistence type="predicted"/>
<keyword evidence="2" id="KW-0472">Membrane</keyword>
<dbReference type="RefSeq" id="WP_245203891.1">
    <property type="nucleotide sequence ID" value="NZ_JAGGKT010000011.1"/>
</dbReference>